<feature type="domain" description="SSD" evidence="8">
    <location>
        <begin position="293"/>
        <end position="431"/>
    </location>
</feature>
<evidence type="ECO:0000256" key="7">
    <source>
        <dbReference type="SAM" id="Phobius"/>
    </source>
</evidence>
<dbReference type="Pfam" id="PF03176">
    <property type="entry name" value="MMPL"/>
    <property type="match status" value="2"/>
</dbReference>
<feature type="transmembrane region" description="Helical" evidence="7">
    <location>
        <begin position="480"/>
        <end position="500"/>
    </location>
</feature>
<keyword evidence="2" id="KW-1003">Cell membrane</keyword>
<dbReference type="InterPro" id="IPR004869">
    <property type="entry name" value="MMPL_dom"/>
</dbReference>
<evidence type="ECO:0000313" key="9">
    <source>
        <dbReference type="EMBL" id="GAA1792275.1"/>
    </source>
</evidence>
<feature type="region of interest" description="Disordered" evidence="6">
    <location>
        <begin position="833"/>
        <end position="878"/>
    </location>
</feature>
<dbReference type="EMBL" id="BAAAPO010000026">
    <property type="protein sequence ID" value="GAA1792275.1"/>
    <property type="molecule type" value="Genomic_DNA"/>
</dbReference>
<dbReference type="PANTHER" id="PTHR33406:SF13">
    <property type="entry name" value="MEMBRANE PROTEIN YDFJ"/>
    <property type="match status" value="1"/>
</dbReference>
<feature type="transmembrane region" description="Helical" evidence="7">
    <location>
        <begin position="666"/>
        <end position="687"/>
    </location>
</feature>
<sequence length="878" mass="91797">MAQFLYRLGRWCADRAGRVLALWLALLIAVGGAAASFGTPMTSKFSLPGSDFQRVLDQLGTEIPELSGGFGTVVFESRSGSFTPQEKAAIASARSAWEGIDHVTGVTDPFATQTELDKARTDLEAARTKLVDGGEQLSANRVALDNAQFQVAQGEGLITAVAKKNPKDPSLKALRQEVAAGRADLDAGEEKWALAKKDLEQGWVDYNLGKAQVDAMGDLRFVTTDGRFAVAQIQFDEDVNSVPYDVRTQIPELGSDLAATGVTTNYSAEIVRDQSLVGPGEIIGLTIALIVLIAMLGTLVAAGLPILGALLGVGVGLAGAVAASAFFDMHQMTPSLALMLGLAVGIDYALFIVNRHRSMYLHGTPLRESIARAVGTAGSAVTFAGMTVVIALAALTLSGIPLLAQMGLVAAATVAVAVLVAITLTPALLRLIGPRVASKRLWTANGYAAPADIATRTMPATEQDEEHGGWYVRLVTRRPWLTILAVVATVGILAIPTLSLRLGLPDGSSEPAGSTAYTTYNQVAEHFGPGMNGPLLAVATLDAQAPTAEQSTAVAQRLAIAMADSTGVEAVAVAGTSPDHRTIALQIVPETGPADAATLTTVHTLQDRAASLGESTGTTIGFTGQTIANIEISEQLAAALPGYLLTVVGLSLVILLLVFRSWIVPVIATAGFLLSVAAAFGVTVAVYQWGWLASLFGVSTPGPILSFMPIILIGVLFGLAMDYQMFLVTGMREAWAHGESAQRAVRSGFLHGAKVVTAAAIIMASVFGGFVFSHMTMIRPIGLGLAVGVLVDAWLVRMTLTPALMHLLGERAWHLPAWLDRLVPNVDVEGTSLVTEPAPELATDDTSAQTLEAPDDADTPNDADVQPLLGRATSASGR</sequence>
<dbReference type="RefSeq" id="WP_344083361.1">
    <property type="nucleotide sequence ID" value="NZ_BAAAPO010000026.1"/>
</dbReference>
<evidence type="ECO:0000259" key="8">
    <source>
        <dbReference type="PROSITE" id="PS50156"/>
    </source>
</evidence>
<protein>
    <submittedName>
        <fullName evidence="9">MMPL family transporter</fullName>
    </submittedName>
</protein>
<feature type="transmembrane region" description="Helical" evidence="7">
    <location>
        <begin position="309"/>
        <end position="327"/>
    </location>
</feature>
<feature type="transmembrane region" description="Helical" evidence="7">
    <location>
        <begin position="777"/>
        <end position="796"/>
    </location>
</feature>
<feature type="transmembrane region" description="Helical" evidence="7">
    <location>
        <begin position="333"/>
        <end position="353"/>
    </location>
</feature>
<keyword evidence="4 7" id="KW-1133">Transmembrane helix</keyword>
<evidence type="ECO:0000256" key="2">
    <source>
        <dbReference type="ARBA" id="ARBA00022475"/>
    </source>
</evidence>
<comment type="caution">
    <text evidence="9">The sequence shown here is derived from an EMBL/GenBank/DDBJ whole genome shotgun (WGS) entry which is preliminary data.</text>
</comment>
<feature type="transmembrane region" description="Helical" evidence="7">
    <location>
        <begin position="374"/>
        <end position="400"/>
    </location>
</feature>
<dbReference type="InterPro" id="IPR050545">
    <property type="entry name" value="Mycobact_MmpL"/>
</dbReference>
<evidence type="ECO:0000256" key="5">
    <source>
        <dbReference type="ARBA" id="ARBA00023136"/>
    </source>
</evidence>
<evidence type="ECO:0000256" key="1">
    <source>
        <dbReference type="ARBA" id="ARBA00004651"/>
    </source>
</evidence>
<keyword evidence="10" id="KW-1185">Reference proteome</keyword>
<reference evidence="10" key="1">
    <citation type="journal article" date="2019" name="Int. J. Syst. Evol. Microbiol.">
        <title>The Global Catalogue of Microorganisms (GCM) 10K type strain sequencing project: providing services to taxonomists for standard genome sequencing and annotation.</title>
        <authorList>
            <consortium name="The Broad Institute Genomics Platform"/>
            <consortium name="The Broad Institute Genome Sequencing Center for Infectious Disease"/>
            <person name="Wu L."/>
            <person name="Ma J."/>
        </authorList>
    </citation>
    <scope>NUCLEOTIDE SEQUENCE [LARGE SCALE GENOMIC DNA]</scope>
    <source>
        <strain evidence="10">JCM 15592</strain>
    </source>
</reference>
<evidence type="ECO:0000313" key="10">
    <source>
        <dbReference type="Proteomes" id="UP001499938"/>
    </source>
</evidence>
<feature type="transmembrane region" description="Helical" evidence="7">
    <location>
        <begin position="282"/>
        <end position="302"/>
    </location>
</feature>
<keyword evidence="3 7" id="KW-0812">Transmembrane</keyword>
<evidence type="ECO:0000256" key="4">
    <source>
        <dbReference type="ARBA" id="ARBA00022989"/>
    </source>
</evidence>
<gene>
    <name evidence="9" type="ORF">GCM10009811_16300</name>
</gene>
<organism evidence="9 10">
    <name type="scientific">Nostocoides veronense</name>
    <dbReference type="NCBI Taxonomy" id="330836"/>
    <lineage>
        <taxon>Bacteria</taxon>
        <taxon>Bacillati</taxon>
        <taxon>Actinomycetota</taxon>
        <taxon>Actinomycetes</taxon>
        <taxon>Micrococcales</taxon>
        <taxon>Intrasporangiaceae</taxon>
        <taxon>Nostocoides</taxon>
    </lineage>
</organism>
<feature type="transmembrane region" description="Helical" evidence="7">
    <location>
        <begin position="707"/>
        <end position="728"/>
    </location>
</feature>
<dbReference type="Gene3D" id="1.20.1640.10">
    <property type="entry name" value="Multidrug efflux transporter AcrB transmembrane domain"/>
    <property type="match status" value="2"/>
</dbReference>
<feature type="transmembrane region" description="Helical" evidence="7">
    <location>
        <begin position="406"/>
        <end position="432"/>
    </location>
</feature>
<accession>A0ABP4XV57</accession>
<feature type="transmembrane region" description="Helical" evidence="7">
    <location>
        <begin position="749"/>
        <end position="771"/>
    </location>
</feature>
<dbReference type="SUPFAM" id="SSF82866">
    <property type="entry name" value="Multidrug efflux transporter AcrB transmembrane domain"/>
    <property type="match status" value="2"/>
</dbReference>
<comment type="subcellular location">
    <subcellularLocation>
        <location evidence="1">Cell membrane</location>
        <topology evidence="1">Multi-pass membrane protein</topology>
    </subcellularLocation>
</comment>
<dbReference type="InterPro" id="IPR000731">
    <property type="entry name" value="SSD"/>
</dbReference>
<keyword evidence="5 7" id="KW-0472">Membrane</keyword>
<dbReference type="Proteomes" id="UP001499938">
    <property type="component" value="Unassembled WGS sequence"/>
</dbReference>
<evidence type="ECO:0000256" key="6">
    <source>
        <dbReference type="SAM" id="MobiDB-lite"/>
    </source>
</evidence>
<feature type="transmembrane region" description="Helical" evidence="7">
    <location>
        <begin position="640"/>
        <end position="659"/>
    </location>
</feature>
<name>A0ABP4XV57_9MICO</name>
<proteinExistence type="predicted"/>
<dbReference type="PANTHER" id="PTHR33406">
    <property type="entry name" value="MEMBRANE PROTEIN MJ1562-RELATED"/>
    <property type="match status" value="1"/>
</dbReference>
<dbReference type="PROSITE" id="PS50156">
    <property type="entry name" value="SSD"/>
    <property type="match status" value="1"/>
</dbReference>
<evidence type="ECO:0000256" key="3">
    <source>
        <dbReference type="ARBA" id="ARBA00022692"/>
    </source>
</evidence>